<feature type="region of interest" description="Disordered" evidence="7">
    <location>
        <begin position="765"/>
        <end position="785"/>
    </location>
</feature>
<dbReference type="InterPro" id="IPR004875">
    <property type="entry name" value="DDE_SF_endonuclease_dom"/>
</dbReference>
<dbReference type="Pfam" id="PF03055">
    <property type="entry name" value="RPE65"/>
    <property type="match status" value="1"/>
</dbReference>
<feature type="binding site" evidence="6">
    <location>
        <position position="232"/>
    </location>
    <ligand>
        <name>Fe cation</name>
        <dbReference type="ChEBI" id="CHEBI:24875"/>
        <note>catalytic</note>
    </ligand>
</feature>
<dbReference type="PANTHER" id="PTHR10543">
    <property type="entry name" value="BETA-CAROTENE DIOXYGENASE"/>
    <property type="match status" value="1"/>
</dbReference>
<evidence type="ECO:0000259" key="8">
    <source>
        <dbReference type="Pfam" id="PF03184"/>
    </source>
</evidence>
<dbReference type="Pfam" id="PF04082">
    <property type="entry name" value="Fungal_trans"/>
    <property type="match status" value="1"/>
</dbReference>
<feature type="region of interest" description="Disordered" evidence="7">
    <location>
        <begin position="845"/>
        <end position="894"/>
    </location>
</feature>
<evidence type="ECO:0000256" key="6">
    <source>
        <dbReference type="PIRSR" id="PIRSR604294-1"/>
    </source>
</evidence>
<evidence type="ECO:0000256" key="7">
    <source>
        <dbReference type="SAM" id="MobiDB-lite"/>
    </source>
</evidence>
<feature type="domain" description="Xylanolytic transcriptional activator regulatory" evidence="9">
    <location>
        <begin position="1022"/>
        <end position="1181"/>
    </location>
</feature>
<keyword evidence="2 6" id="KW-0479">Metal-binding</keyword>
<dbReference type="PANTHER" id="PTHR10543:SF89">
    <property type="entry name" value="CAROTENOID 9,10(9',10')-CLEAVAGE DIOXYGENASE 1"/>
    <property type="match status" value="1"/>
</dbReference>
<feature type="domain" description="DDE-1" evidence="8">
    <location>
        <begin position="613"/>
        <end position="685"/>
    </location>
</feature>
<dbReference type="GO" id="GO:0010436">
    <property type="term" value="F:carotenoid dioxygenase activity"/>
    <property type="evidence" value="ECO:0007669"/>
    <property type="project" value="TreeGrafter"/>
</dbReference>
<evidence type="ECO:0000313" key="10">
    <source>
        <dbReference type="EMBL" id="EGU73001.1"/>
    </source>
</evidence>
<evidence type="ECO:0000256" key="1">
    <source>
        <dbReference type="ARBA" id="ARBA00006787"/>
    </source>
</evidence>
<feature type="compositionally biased region" description="Low complexity" evidence="7">
    <location>
        <begin position="873"/>
        <end position="894"/>
    </location>
</feature>
<feature type="binding site" evidence="6">
    <location>
        <position position="493"/>
    </location>
    <ligand>
        <name>Fe cation</name>
        <dbReference type="ChEBI" id="CHEBI:24875"/>
        <note>catalytic</note>
    </ligand>
</feature>
<gene>
    <name evidence="10" type="ORF">FOXB_16489</name>
</gene>
<comment type="similarity">
    <text evidence="1">Belongs to the carotenoid oxygenase family.</text>
</comment>
<dbReference type="InterPro" id="IPR004294">
    <property type="entry name" value="Carotenoid_Oase"/>
</dbReference>
<evidence type="ECO:0000256" key="3">
    <source>
        <dbReference type="ARBA" id="ARBA00023002"/>
    </source>
</evidence>
<dbReference type="GO" id="GO:0003677">
    <property type="term" value="F:DNA binding"/>
    <property type="evidence" value="ECO:0007669"/>
    <property type="project" value="InterPro"/>
</dbReference>
<comment type="cofactor">
    <cofactor evidence="6">
        <name>Fe(2+)</name>
        <dbReference type="ChEBI" id="CHEBI:29033"/>
    </cofactor>
    <text evidence="6">Binds 1 Fe(2+) ion per subunit.</text>
</comment>
<dbReference type="EMBL" id="AFQF01005224">
    <property type="protein sequence ID" value="EGU73001.1"/>
    <property type="molecule type" value="Genomic_DNA"/>
</dbReference>
<keyword evidence="3" id="KW-0560">Oxidoreductase</keyword>
<evidence type="ECO:0000259" key="9">
    <source>
        <dbReference type="Pfam" id="PF04082"/>
    </source>
</evidence>
<evidence type="ECO:0000256" key="5">
    <source>
        <dbReference type="ARBA" id="ARBA00023242"/>
    </source>
</evidence>
<proteinExistence type="inferred from homology"/>
<keyword evidence="4 6" id="KW-0408">Iron</keyword>
<comment type="caution">
    <text evidence="10">The sequence shown here is derived from an EMBL/GenBank/DDBJ whole genome shotgun (WGS) entry which is preliminary data.</text>
</comment>
<dbReference type="InterPro" id="IPR007219">
    <property type="entry name" value="XnlR_reg_dom"/>
</dbReference>
<dbReference type="GO" id="GO:0008270">
    <property type="term" value="F:zinc ion binding"/>
    <property type="evidence" value="ECO:0007669"/>
    <property type="project" value="InterPro"/>
</dbReference>
<dbReference type="Pfam" id="PF03184">
    <property type="entry name" value="DDE_1"/>
    <property type="match status" value="1"/>
</dbReference>
<dbReference type="GO" id="GO:0006351">
    <property type="term" value="P:DNA-templated transcription"/>
    <property type="evidence" value="ECO:0007669"/>
    <property type="project" value="InterPro"/>
</dbReference>
<dbReference type="STRING" id="660025.F9GCV6"/>
<name>F9GCV6_FUSOF</name>
<dbReference type="GO" id="GO:0016121">
    <property type="term" value="P:carotene catabolic process"/>
    <property type="evidence" value="ECO:0007669"/>
    <property type="project" value="TreeGrafter"/>
</dbReference>
<evidence type="ECO:0000256" key="2">
    <source>
        <dbReference type="ARBA" id="ARBA00022723"/>
    </source>
</evidence>
<feature type="compositionally biased region" description="Basic and acidic residues" evidence="7">
    <location>
        <begin position="854"/>
        <end position="863"/>
    </location>
</feature>
<feature type="binding site" evidence="6">
    <location>
        <position position="181"/>
    </location>
    <ligand>
        <name>Fe cation</name>
        <dbReference type="ChEBI" id="CHEBI:24875"/>
        <note>catalytic</note>
    </ligand>
</feature>
<evidence type="ECO:0008006" key="11">
    <source>
        <dbReference type="Google" id="ProtNLM"/>
    </source>
</evidence>
<keyword evidence="5" id="KW-0539">Nucleus</keyword>
<reference evidence="10" key="1">
    <citation type="journal article" date="2012" name="Mol. Plant Microbe Interact.">
        <title>A highly conserved effector in Fusarium oxysporum is required for full virulence on Arabidopsis.</title>
        <authorList>
            <person name="Thatcher L.F."/>
            <person name="Gardiner D.M."/>
            <person name="Kazan K."/>
            <person name="Manners J."/>
        </authorList>
    </citation>
    <scope>NUCLEOTIDE SEQUENCE [LARGE SCALE GENOMIC DNA]</scope>
    <source>
        <strain evidence="10">Fo5176</strain>
    </source>
</reference>
<accession>F9GCV6</accession>
<dbReference type="OrthoDB" id="424974at2759"/>
<dbReference type="CDD" id="cd12148">
    <property type="entry name" value="fungal_TF_MHR"/>
    <property type="match status" value="1"/>
</dbReference>
<evidence type="ECO:0000256" key="4">
    <source>
        <dbReference type="ARBA" id="ARBA00023004"/>
    </source>
</evidence>
<sequence>MNPELPSHNSQDNFFGLPSTWSHCLNPMENGIPGRFEGEVANLVVFGEIPKEINGTFYRIMVDPFFPLQPGNPPIEGDGNICAFRIHNGSVDMKIKYVETERLKLERKANRRLFGLYRSPFSHHPCVRAAIASTANTNLVFWAGKLLALKEVAQPYQVHPDTLDTIEYDPFRCPGETFSAHPKVDPFTEELVCFGYEAKGPATDDVVIYSLDKNGIKHHEQWIKAPWCGFMHDCAITKNFIILVLWPFEADLERIKAGDQHWQYSYDRPATFVVVPRRPNDLPSGWKTSESRVYHWKNAVVMHTASGWEEDNGILFFESSRVCYNILPVFEPPNSQQYMSNTKADYVRWEIDLSKPSGTQVKDPEVILDLPSELARVDERFLTRPYDRIFSPVLVPERTSALPPIVPLCLNGYVMIEKKSGRNTFFDPGYHSTTEEPVFIPRSKDAPEGDGWVMGMVQRIDVNRSDLVVIDTKDFTRPVAVIQLPMRTKNQIHGNWVEAETQLKGYKSLALSSLNWEVNYLGKNWVDRFFPHHPSIELKPSRVIGATRKRCVTSEPLHEYYSGLDWVVREKLTGSSQIYDVDETGVQQGETSLGVVAGTVLNSIAEKIKADSTTWSSMLEAISADDRRLTPCAIFAGNEHQGQWFPKIFPRRKYTTSPTGWSNADVFMKWFMKALEPLKPKEKQRRGFNGPTTPSKLPVVADIIWGTPQGSEDILKQLETVRKEGNNSIRDFISILTKAGMSLDEKNSKMPHLEEEKAVIKAEQAAKEPTGRVPVQFDPNKAFPNSDQIITAQDRAEKNTNRPQNAVKPSSPVTAAVRERLVATAGDQSALLARGEAQEKIARMRRAHRTQTKNRLEQLEKGSHMVPMTLGDNPASSQQSSYSNPPRNSRPRLAPSLEDHLLNRSGVPDLPVSSTTQSRSTLRMASATAMRIGTGNSSDALATVSIYVHDPEILYGASSTISFVERVLLTTGETDNFGEQSRTGADEVRHEIHSVEKFGSQTRQLSGLELLPIRRISDSYVDSFWEVSHPIFPILHKPTFTRFYNQLWVPTNLADTPETTDGPIMLAILNLVLAIGCRTAESVQRGSRALLSDQFYQQARGLVPIDALDAASLPAVQMLLLTAVYLQSTTYSSRYWTMVALATRMAQSLGLHLKRSASGTSNQVEREMRRRIWYTCVALEREDDQAHAATARKHEERSMPDLHELLRLNSKLDRFLEALPRNLKLQSVLVSSEAPTGNVLYQARVLYCGFLYTRLLLLRPVILSLVRPARSKEPNSTILDQNSFEGELARRMGQLCITTAHDLISVLHQDKDSVYRCSAWWTVYFTFGAAIVVLASRLCSLRDDTDALANDSLSLAMEILKHYTPEVESAAEAIQALENLRTSLSSDEKQGTKVSHQEIQQTLRPNRSPHLDSEVAYSPGANNFEYGAQVRAPNPLSEEWLSCQALNFDFQDYVWEHCGK</sequence>
<protein>
    <recommendedName>
        <fullName evidence="11">Transcription factor domain-containing protein</fullName>
    </recommendedName>
</protein>
<feature type="binding site" evidence="6">
    <location>
        <position position="303"/>
    </location>
    <ligand>
        <name>Fe cation</name>
        <dbReference type="ChEBI" id="CHEBI:24875"/>
        <note>catalytic</note>
    </ligand>
</feature>
<feature type="region of interest" description="Disordered" evidence="7">
    <location>
        <begin position="901"/>
        <end position="920"/>
    </location>
</feature>
<organism evidence="10">
    <name type="scientific">Fusarium oxysporum (strain Fo5176)</name>
    <name type="common">Fusarium vascular wilt</name>
    <dbReference type="NCBI Taxonomy" id="660025"/>
    <lineage>
        <taxon>Eukaryota</taxon>
        <taxon>Fungi</taxon>
        <taxon>Dikarya</taxon>
        <taxon>Ascomycota</taxon>
        <taxon>Pezizomycotina</taxon>
        <taxon>Sordariomycetes</taxon>
        <taxon>Hypocreomycetidae</taxon>
        <taxon>Hypocreales</taxon>
        <taxon>Nectriaceae</taxon>
        <taxon>Fusarium</taxon>
        <taxon>Fusarium oxysporum species complex</taxon>
    </lineage>
</organism>